<dbReference type="InterPro" id="IPR049435">
    <property type="entry name" value="Cas_Cas6_C"/>
</dbReference>
<protein>
    <submittedName>
        <fullName evidence="2">CRISPR-associated protein Cas6</fullName>
    </submittedName>
</protein>
<proteinExistence type="predicted"/>
<organism evidence="2 3">
    <name type="scientific">Halochromatium glycolicum</name>
    <dbReference type="NCBI Taxonomy" id="85075"/>
    <lineage>
        <taxon>Bacteria</taxon>
        <taxon>Pseudomonadati</taxon>
        <taxon>Pseudomonadota</taxon>
        <taxon>Gammaproteobacteria</taxon>
        <taxon>Chromatiales</taxon>
        <taxon>Chromatiaceae</taxon>
        <taxon>Halochromatium</taxon>
    </lineage>
</organism>
<evidence type="ECO:0000259" key="1">
    <source>
        <dbReference type="Pfam" id="PF01881"/>
    </source>
</evidence>
<name>A0AAJ0U329_9GAMM</name>
<comment type="caution">
    <text evidence="2">The sequence shown here is derived from an EMBL/GenBank/DDBJ whole genome shotgun (WGS) entry which is preliminary data.</text>
</comment>
<accession>A0AAJ0U329</accession>
<dbReference type="Gene3D" id="3.30.70.1900">
    <property type="match status" value="1"/>
</dbReference>
<dbReference type="RefSeq" id="WP_200345067.1">
    <property type="nucleotide sequence ID" value="NZ_NRSJ01000005.1"/>
</dbReference>
<feature type="domain" description="CRISPR associated protein Cas6 C-terminal" evidence="1">
    <location>
        <begin position="122"/>
        <end position="233"/>
    </location>
</feature>
<gene>
    <name evidence="2" type="ORF">CKO40_04925</name>
</gene>
<dbReference type="Pfam" id="PF01881">
    <property type="entry name" value="Cas_Cas6_C"/>
    <property type="match status" value="1"/>
</dbReference>
<reference evidence="2" key="2">
    <citation type="journal article" date="2020" name="Microorganisms">
        <title>Osmotic Adaptation and Compatible Solute Biosynthesis of Phototrophic Bacteria as Revealed from Genome Analyses.</title>
        <authorList>
            <person name="Imhoff J.F."/>
            <person name="Rahn T."/>
            <person name="Kunzel S."/>
            <person name="Keller A."/>
            <person name="Neulinger S.C."/>
        </authorList>
    </citation>
    <scope>NUCLEOTIDE SEQUENCE</scope>
    <source>
        <strain evidence="2">DSM 11080</strain>
    </source>
</reference>
<dbReference type="AlphaFoldDB" id="A0AAJ0U329"/>
<dbReference type="EMBL" id="NRSJ01000005">
    <property type="protein sequence ID" value="MBK1703902.1"/>
    <property type="molecule type" value="Genomic_DNA"/>
</dbReference>
<reference evidence="2" key="1">
    <citation type="submission" date="2017-08" db="EMBL/GenBank/DDBJ databases">
        <authorList>
            <person name="Imhoff J.F."/>
            <person name="Rahn T."/>
            <person name="Kuenzel S."/>
            <person name="Neulinger S.C."/>
        </authorList>
    </citation>
    <scope>NUCLEOTIDE SEQUENCE</scope>
    <source>
        <strain evidence="2">DSM 11080</strain>
    </source>
</reference>
<evidence type="ECO:0000313" key="3">
    <source>
        <dbReference type="Proteomes" id="UP001296776"/>
    </source>
</evidence>
<evidence type="ECO:0000313" key="2">
    <source>
        <dbReference type="EMBL" id="MBK1703902.1"/>
    </source>
</evidence>
<dbReference type="Proteomes" id="UP001296776">
    <property type="component" value="Unassembled WGS sequence"/>
</dbReference>
<sequence length="242" mass="25428">MKRIRLSLPRGQWAEFQHQDLVHDAVVNGLIAAGAAPEQVIGAGAEPWTFAALGYHRAHEGRVHSLIISTPSAALAATVSALDPAAVRYARASTGELLDFSAASTSTEAPPVCDDPGALGVLALSPIAISDPASKKKRWLTQLDQVDLSAAANARLSKIAGRSVSLSVQPDSLFLRANPRHSVLVSTKRLRNGRAAFVIGMQAPLVLAGSREDLLLAWYAGLGEKTRNGFGCLGLAEQGVGR</sequence>
<keyword evidence="3" id="KW-1185">Reference proteome</keyword>